<keyword evidence="3" id="KW-1185">Reference proteome</keyword>
<dbReference type="AlphaFoldDB" id="A0A9P6E4W5"/>
<feature type="compositionally biased region" description="Basic and acidic residues" evidence="1">
    <location>
        <begin position="295"/>
        <end position="339"/>
    </location>
</feature>
<reference evidence="2" key="1">
    <citation type="submission" date="2020-11" db="EMBL/GenBank/DDBJ databases">
        <authorList>
            <consortium name="DOE Joint Genome Institute"/>
            <person name="Ahrendt S."/>
            <person name="Riley R."/>
            <person name="Andreopoulos W."/>
            <person name="Labutti K."/>
            <person name="Pangilinan J."/>
            <person name="Ruiz-Duenas F.J."/>
            <person name="Barrasa J.M."/>
            <person name="Sanchez-Garcia M."/>
            <person name="Camarero S."/>
            <person name="Miyauchi S."/>
            <person name="Serrano A."/>
            <person name="Linde D."/>
            <person name="Babiker R."/>
            <person name="Drula E."/>
            <person name="Ayuso-Fernandez I."/>
            <person name="Pacheco R."/>
            <person name="Padilla G."/>
            <person name="Ferreira P."/>
            <person name="Barriuso J."/>
            <person name="Kellner H."/>
            <person name="Castanera R."/>
            <person name="Alfaro M."/>
            <person name="Ramirez L."/>
            <person name="Pisabarro A.G."/>
            <person name="Kuo A."/>
            <person name="Tritt A."/>
            <person name="Lipzen A."/>
            <person name="He G."/>
            <person name="Yan M."/>
            <person name="Ng V."/>
            <person name="Cullen D."/>
            <person name="Martin F."/>
            <person name="Rosso M.-N."/>
            <person name="Henrissat B."/>
            <person name="Hibbett D."/>
            <person name="Martinez A.T."/>
            <person name="Grigoriev I.V."/>
        </authorList>
    </citation>
    <scope>NUCLEOTIDE SEQUENCE</scope>
    <source>
        <strain evidence="2">CBS 506.95</strain>
    </source>
</reference>
<gene>
    <name evidence="2" type="ORF">CPB83DRAFT_840450</name>
</gene>
<protein>
    <submittedName>
        <fullName evidence="2">Uncharacterized protein</fullName>
    </submittedName>
</protein>
<proteinExistence type="predicted"/>
<organism evidence="2 3">
    <name type="scientific">Crepidotus variabilis</name>
    <dbReference type="NCBI Taxonomy" id="179855"/>
    <lineage>
        <taxon>Eukaryota</taxon>
        <taxon>Fungi</taxon>
        <taxon>Dikarya</taxon>
        <taxon>Basidiomycota</taxon>
        <taxon>Agaricomycotina</taxon>
        <taxon>Agaricomycetes</taxon>
        <taxon>Agaricomycetidae</taxon>
        <taxon>Agaricales</taxon>
        <taxon>Agaricineae</taxon>
        <taxon>Crepidotaceae</taxon>
        <taxon>Crepidotus</taxon>
    </lineage>
</organism>
<sequence length="438" mass="48219">MPKPYVHLLGPPSGLAPECQVGRESGQICEANGDIVLSWEWDDANAVHNISTLLQAAYMSPPPSIPSSFGPIQVQHFKNQYSNIRDDLRKPLPLAHVALEEGTAPLTQMGLLYPDDTGERIMVDVGALVKRKSGLDEGSLPGSGGMGWVGMVPDERSTPSPGPLGRKNEGLYLRREKELPPHPPSFDCVPPLPALSKSRWGARQTLNTPETPGQGSGHLLHRFWTSSYCLRAASVSLSQSPTPVAEPPVQHSPSLALLLQHQQMVPRLMPSASSSTSFSLRLISIGESDGLASAEKAKTEETKVCQEPRPPHHNAMDTDKSDKTDASHRPGSRLRDGRNGKLLPLRPEHFQCELHYRKGNILPTICLHDLLRRERLSLETRKSIYARQNQGALYRQVPTGPQLSGKLLMQHLSSSTTASELVIGERENVETWFKFRTK</sequence>
<name>A0A9P6E4W5_9AGAR</name>
<dbReference type="OrthoDB" id="79252at2759"/>
<accession>A0A9P6E4W5</accession>
<comment type="caution">
    <text evidence="2">The sequence shown here is derived from an EMBL/GenBank/DDBJ whole genome shotgun (WGS) entry which is preliminary data.</text>
</comment>
<evidence type="ECO:0000313" key="3">
    <source>
        <dbReference type="Proteomes" id="UP000807306"/>
    </source>
</evidence>
<dbReference type="Proteomes" id="UP000807306">
    <property type="component" value="Unassembled WGS sequence"/>
</dbReference>
<evidence type="ECO:0000313" key="2">
    <source>
        <dbReference type="EMBL" id="KAF9522474.1"/>
    </source>
</evidence>
<dbReference type="EMBL" id="MU157944">
    <property type="protein sequence ID" value="KAF9522474.1"/>
    <property type="molecule type" value="Genomic_DNA"/>
</dbReference>
<evidence type="ECO:0000256" key="1">
    <source>
        <dbReference type="SAM" id="MobiDB-lite"/>
    </source>
</evidence>
<feature type="region of interest" description="Disordered" evidence="1">
    <location>
        <begin position="293"/>
        <end position="342"/>
    </location>
</feature>